<dbReference type="Gene3D" id="1.10.10.10">
    <property type="entry name" value="Winged helix-like DNA-binding domain superfamily/Winged helix DNA-binding domain"/>
    <property type="match status" value="1"/>
</dbReference>
<sequence>MSVDMLRVEVLGPIRAWRGSREIDLGPAKQRTIFALLAVHLNQPVPVAQLAARVWSDGPPDKAAGLLHTYISRLRRLLEPGVPARARTHLITLTPRGYQLTGDPAAVDAHSALALADRAARLLDGGEWERASDLLGEAVGMWERAGASELADLVPDDAAVQAMRRRYTETALQFLRVALDHDRSVAVLPLAERLARGEPLNEAIQACYLRCLAQTGQRAAALDWYADLRAWLRTELGVSPSPELAEEYQRLLAEPDEPAVVVPPPAEHPVWRGGGPPAEEPIGRAAEIAAIRRALLQQRLVTLVGAPGCGKSALGRAALRGEPAVFSDGVSVVDLQDAQSEPDIRQRLAEVLTDVAPADGDWEALLAALAGRTMLLMLDNADPVADGCARVADEILRFCPAVVVLVTSREVLRLPYESVLPVLPLAAPQPEETTEAAKLAEIPAVELFVRRAGQAWAGFELTDGTARATATICHRLDGLPLALESAAASLRSIDLDHVARLVEEGEMRFGPDPRGTPAWQRSLYDAIRWSYDQLGPLEQRCLATVARLGPCVTPRAALRAWRRDHPAASSRQLLSLLNALADRSLLYVVRGAGELHYRILETIRTFVTQHGRPHALIA</sequence>
<dbReference type="Pfam" id="PF00486">
    <property type="entry name" value="Trans_reg_C"/>
    <property type="match status" value="1"/>
</dbReference>
<dbReference type="SUPFAM" id="SSF48452">
    <property type="entry name" value="TPR-like"/>
    <property type="match status" value="1"/>
</dbReference>
<evidence type="ECO:0000256" key="3">
    <source>
        <dbReference type="PROSITE-ProRule" id="PRU01091"/>
    </source>
</evidence>
<dbReference type="PROSITE" id="PS51755">
    <property type="entry name" value="OMPR_PHOB"/>
    <property type="match status" value="1"/>
</dbReference>
<dbReference type="RefSeq" id="WP_203374129.1">
    <property type="nucleotide sequence ID" value="NZ_JAENHP010000001.1"/>
</dbReference>
<dbReference type="InterPro" id="IPR036388">
    <property type="entry name" value="WH-like_DNA-bd_sf"/>
</dbReference>
<feature type="domain" description="OmpR/PhoB-type" evidence="4">
    <location>
        <begin position="1"/>
        <end position="102"/>
    </location>
</feature>
<evidence type="ECO:0000313" key="5">
    <source>
        <dbReference type="EMBL" id="MBM2614219.1"/>
    </source>
</evidence>
<keyword evidence="2 3" id="KW-0238">DNA-binding</keyword>
<dbReference type="Gene3D" id="3.40.50.300">
    <property type="entry name" value="P-loop containing nucleotide triphosphate hydrolases"/>
    <property type="match status" value="1"/>
</dbReference>
<dbReference type="SUPFAM" id="SSF46894">
    <property type="entry name" value="C-terminal effector domain of the bipartite response regulators"/>
    <property type="match status" value="1"/>
</dbReference>
<organism evidence="5 6">
    <name type="scientific">Paractinoplanes ovalisporus</name>
    <dbReference type="NCBI Taxonomy" id="2810368"/>
    <lineage>
        <taxon>Bacteria</taxon>
        <taxon>Bacillati</taxon>
        <taxon>Actinomycetota</taxon>
        <taxon>Actinomycetes</taxon>
        <taxon>Micromonosporales</taxon>
        <taxon>Micromonosporaceae</taxon>
        <taxon>Paractinoplanes</taxon>
    </lineage>
</organism>
<dbReference type="Proteomes" id="UP000632138">
    <property type="component" value="Unassembled WGS sequence"/>
</dbReference>
<name>A0ABS2A303_9ACTN</name>
<dbReference type="PANTHER" id="PTHR47691:SF3">
    <property type="entry name" value="HTH-TYPE TRANSCRIPTIONAL REGULATOR RV0890C-RELATED"/>
    <property type="match status" value="1"/>
</dbReference>
<comment type="caution">
    <text evidence="5">The sequence shown here is derived from an EMBL/GenBank/DDBJ whole genome shotgun (WGS) entry which is preliminary data.</text>
</comment>
<evidence type="ECO:0000256" key="1">
    <source>
        <dbReference type="ARBA" id="ARBA00005820"/>
    </source>
</evidence>
<evidence type="ECO:0000259" key="4">
    <source>
        <dbReference type="PROSITE" id="PS51755"/>
    </source>
</evidence>
<evidence type="ECO:0000256" key="2">
    <source>
        <dbReference type="ARBA" id="ARBA00023125"/>
    </source>
</evidence>
<dbReference type="SMART" id="SM00862">
    <property type="entry name" value="Trans_reg_C"/>
    <property type="match status" value="1"/>
</dbReference>
<dbReference type="PRINTS" id="PR00364">
    <property type="entry name" value="DISEASERSIST"/>
</dbReference>
<reference evidence="5 6" key="1">
    <citation type="submission" date="2021-01" db="EMBL/GenBank/DDBJ databases">
        <title>Actinoplanes sp. nov. LDG1-06 isolated from lichen.</title>
        <authorList>
            <person name="Saeng-In P."/>
            <person name="Phongsopitanun W."/>
            <person name="Kanchanasin P."/>
            <person name="Yuki M."/>
            <person name="Kudo T."/>
            <person name="Ohkuma M."/>
            <person name="Tanasupawat S."/>
        </authorList>
    </citation>
    <scope>NUCLEOTIDE SEQUENCE [LARGE SCALE GENOMIC DNA]</scope>
    <source>
        <strain evidence="5 6">LDG1-06</strain>
    </source>
</reference>
<dbReference type="InterPro" id="IPR016032">
    <property type="entry name" value="Sig_transdc_resp-reg_C-effctor"/>
</dbReference>
<dbReference type="Gene3D" id="1.25.40.10">
    <property type="entry name" value="Tetratricopeptide repeat domain"/>
    <property type="match status" value="1"/>
</dbReference>
<dbReference type="SUPFAM" id="SSF52540">
    <property type="entry name" value="P-loop containing nucleoside triphosphate hydrolases"/>
    <property type="match status" value="1"/>
</dbReference>
<feature type="DNA-binding region" description="OmpR/PhoB-type" evidence="3">
    <location>
        <begin position="1"/>
        <end position="102"/>
    </location>
</feature>
<dbReference type="EMBL" id="JAENHP010000001">
    <property type="protein sequence ID" value="MBM2614219.1"/>
    <property type="molecule type" value="Genomic_DNA"/>
</dbReference>
<comment type="similarity">
    <text evidence="1">Belongs to the AfsR/DnrI/RedD regulatory family.</text>
</comment>
<dbReference type="InterPro" id="IPR049945">
    <property type="entry name" value="AAA_22"/>
</dbReference>
<dbReference type="InterPro" id="IPR001867">
    <property type="entry name" value="OmpR/PhoB-type_DNA-bd"/>
</dbReference>
<proteinExistence type="inferred from homology"/>
<gene>
    <name evidence="5" type="ORF">JIG36_01445</name>
</gene>
<protein>
    <submittedName>
        <fullName evidence="5">Winged helix-turn-helix domain-containing protein</fullName>
    </submittedName>
</protein>
<dbReference type="InterPro" id="IPR005158">
    <property type="entry name" value="BTAD"/>
</dbReference>
<dbReference type="InterPro" id="IPR027417">
    <property type="entry name" value="P-loop_NTPase"/>
</dbReference>
<keyword evidence="6" id="KW-1185">Reference proteome</keyword>
<dbReference type="Pfam" id="PF03704">
    <property type="entry name" value="BTAD"/>
    <property type="match status" value="1"/>
</dbReference>
<dbReference type="SMART" id="SM01043">
    <property type="entry name" value="BTAD"/>
    <property type="match status" value="1"/>
</dbReference>
<dbReference type="InterPro" id="IPR011990">
    <property type="entry name" value="TPR-like_helical_dom_sf"/>
</dbReference>
<dbReference type="PANTHER" id="PTHR47691">
    <property type="entry name" value="REGULATOR-RELATED"/>
    <property type="match status" value="1"/>
</dbReference>
<evidence type="ECO:0000313" key="6">
    <source>
        <dbReference type="Proteomes" id="UP000632138"/>
    </source>
</evidence>
<accession>A0ABS2A303</accession>
<dbReference type="Pfam" id="PF13401">
    <property type="entry name" value="AAA_22"/>
    <property type="match status" value="1"/>
</dbReference>